<evidence type="ECO:0000256" key="6">
    <source>
        <dbReference type="ARBA" id="ARBA00023049"/>
    </source>
</evidence>
<dbReference type="PANTHER" id="PTHR21666">
    <property type="entry name" value="PEPTIDASE-RELATED"/>
    <property type="match status" value="1"/>
</dbReference>
<reference evidence="10 11" key="1">
    <citation type="submission" date="2006-03" db="EMBL/GenBank/DDBJ databases">
        <title>Complete sequence of chromosome of Nitrobacter hamburgensis X14.</title>
        <authorList>
            <consortium name="US DOE Joint Genome Institute"/>
            <person name="Copeland A."/>
            <person name="Lucas S."/>
            <person name="Lapidus A."/>
            <person name="Barry K."/>
            <person name="Detter J.C."/>
            <person name="Glavina del Rio T."/>
            <person name="Hammon N."/>
            <person name="Israni S."/>
            <person name="Dalin E."/>
            <person name="Tice H."/>
            <person name="Pitluck S."/>
            <person name="Chain P."/>
            <person name="Malfatti S."/>
            <person name="Shin M."/>
            <person name="Vergez L."/>
            <person name="Schmutz J."/>
            <person name="Larimer F."/>
            <person name="Land M."/>
            <person name="Hauser L."/>
            <person name="Kyrpides N."/>
            <person name="Ivanova N."/>
            <person name="Ward B."/>
            <person name="Arp D."/>
            <person name="Klotz M."/>
            <person name="Stein L."/>
            <person name="O'Mullan G."/>
            <person name="Starkenburg S."/>
            <person name="Sayavedra L."/>
            <person name="Poret-Peterson A.T."/>
            <person name="Gentry M.E."/>
            <person name="Bruce D."/>
            <person name="Richardson P."/>
        </authorList>
    </citation>
    <scope>NUCLEOTIDE SEQUENCE [LARGE SCALE GENOMIC DNA]</scope>
    <source>
        <strain evidence="11">DSM 10229 / NCIMB 13809 / X14</strain>
    </source>
</reference>
<protein>
    <submittedName>
        <fullName evidence="10">Peptidase M23B</fullName>
    </submittedName>
</protein>
<dbReference type="GO" id="GO:0004222">
    <property type="term" value="F:metalloendopeptidase activity"/>
    <property type="evidence" value="ECO:0007669"/>
    <property type="project" value="TreeGrafter"/>
</dbReference>
<dbReference type="STRING" id="323097.Nham_0660"/>
<dbReference type="Gene3D" id="3.10.450.350">
    <property type="match status" value="1"/>
</dbReference>
<dbReference type="eggNOG" id="COG0739">
    <property type="taxonomic scope" value="Bacteria"/>
</dbReference>
<dbReference type="EMBL" id="CP000319">
    <property type="protein sequence ID" value="ABE61548.1"/>
    <property type="molecule type" value="Genomic_DNA"/>
</dbReference>
<evidence type="ECO:0000313" key="11">
    <source>
        <dbReference type="Proteomes" id="UP000001953"/>
    </source>
</evidence>
<dbReference type="CDD" id="cd12797">
    <property type="entry name" value="M23_peptidase"/>
    <property type="match status" value="1"/>
</dbReference>
<keyword evidence="6" id="KW-0482">Metalloprotease</keyword>
<keyword evidence="2" id="KW-0645">Protease</keyword>
<feature type="compositionally biased region" description="Basic and acidic residues" evidence="7">
    <location>
        <begin position="14"/>
        <end position="25"/>
    </location>
</feature>
<evidence type="ECO:0000256" key="5">
    <source>
        <dbReference type="ARBA" id="ARBA00022833"/>
    </source>
</evidence>
<dbReference type="InterPro" id="IPR050570">
    <property type="entry name" value="Cell_wall_metabolism_enzyme"/>
</dbReference>
<dbReference type="Pfam" id="PF01551">
    <property type="entry name" value="Peptidase_M23"/>
    <property type="match status" value="1"/>
</dbReference>
<comment type="cofactor">
    <cofactor evidence="1">
        <name>Zn(2+)</name>
        <dbReference type="ChEBI" id="CHEBI:29105"/>
    </cofactor>
</comment>
<dbReference type="InterPro" id="IPR016047">
    <property type="entry name" value="M23ase_b-sheet_dom"/>
</dbReference>
<proteinExistence type="predicted"/>
<dbReference type="PANTHER" id="PTHR21666:SF288">
    <property type="entry name" value="CELL DIVISION PROTEIN YTFB"/>
    <property type="match status" value="1"/>
</dbReference>
<dbReference type="GO" id="GO:0046872">
    <property type="term" value="F:metal ion binding"/>
    <property type="evidence" value="ECO:0007669"/>
    <property type="project" value="UniProtKB-KW"/>
</dbReference>
<evidence type="ECO:0000259" key="9">
    <source>
        <dbReference type="Pfam" id="PF01551"/>
    </source>
</evidence>
<evidence type="ECO:0000256" key="1">
    <source>
        <dbReference type="ARBA" id="ARBA00001947"/>
    </source>
</evidence>
<evidence type="ECO:0000313" key="10">
    <source>
        <dbReference type="EMBL" id="ABE61548.1"/>
    </source>
</evidence>
<evidence type="ECO:0000256" key="4">
    <source>
        <dbReference type="ARBA" id="ARBA00022801"/>
    </source>
</evidence>
<keyword evidence="5" id="KW-0862">Zinc</keyword>
<keyword evidence="4" id="KW-0378">Hydrolase</keyword>
<sequence>MGDGGLNTSRGGHRGRETGIIDLGHEPPLSADGSEAAVIDRRRISVQWFSGTILTGLCGAALIGGAVFASLDGETTFARVPERVEGALRGSFGAGDHQITLHKSDRLPPPSEAAAARQLIRVSTVTRAGNRDVMRVRPFVRVSGNLSMATSDLSAKIPPFNAQRLLTDVGSHAPTAAEDASDAAAAAAAEPDAEVSFVTRDLAPILPKAKIAATVPIDEVLMRVRDASNWRGNGGVRYTMADATADAAGATSSIKMAYAAEGGIDPYAGFEARIVPENVTLLPKTKEQLTGGNPVGERVHLVKKGDTVVSVLRDQGATPEEAKAIAATLGPRGRDGGLKEGQKLRILMAPAAPGQRLQPYRVIVANDSTIEAVAALSDLGKYVAVDVASMNSAAEIADNSDNDDDGSGVRLYQSIYETALRDKVPPAVIEDMVRIYSYDIDFQRKVQPGDSFDVFYAGDDEGTPTTEKNEVLYASLTVGGETKKYYRFQTPDDAIVDYYDETGKSAKKFLVRKPVASAIMRSGFGIRRHPILGYVKMHTGVDWATPYGTPIFATGNGVVEKAEWEGGYGKYVRIKHNNGYETAYGHMSAFAKGMAPGKRVRQGQVIGFVGSTGRSTGAHVHYEILVNGRFVDPMRVRLPRGRSLDGPVLASFEKERDRLDAMMNSRNASARVSDAAGSLALPQARQVTNR</sequence>
<evidence type="ECO:0000256" key="7">
    <source>
        <dbReference type="SAM" id="MobiDB-lite"/>
    </source>
</evidence>
<dbReference type="AlphaFoldDB" id="Q1QQE9"/>
<feature type="region of interest" description="Disordered" evidence="7">
    <location>
        <begin position="1"/>
        <end position="27"/>
    </location>
</feature>
<dbReference type="Proteomes" id="UP000001953">
    <property type="component" value="Chromosome"/>
</dbReference>
<dbReference type="InterPro" id="IPR011055">
    <property type="entry name" value="Dup_hybrid_motif"/>
</dbReference>
<dbReference type="SUPFAM" id="SSF51261">
    <property type="entry name" value="Duplicated hybrid motif"/>
    <property type="match status" value="1"/>
</dbReference>
<dbReference type="Gene3D" id="2.70.70.10">
    <property type="entry name" value="Glucose Permease (Domain IIA)"/>
    <property type="match status" value="1"/>
</dbReference>
<feature type="domain" description="M23ase beta-sheet core" evidence="9">
    <location>
        <begin position="536"/>
        <end position="633"/>
    </location>
</feature>
<evidence type="ECO:0000256" key="8">
    <source>
        <dbReference type="SAM" id="Phobius"/>
    </source>
</evidence>
<evidence type="ECO:0000256" key="2">
    <source>
        <dbReference type="ARBA" id="ARBA00022670"/>
    </source>
</evidence>
<keyword evidence="8" id="KW-0812">Transmembrane</keyword>
<dbReference type="KEGG" id="nha:Nham_0660"/>
<evidence type="ECO:0000256" key="3">
    <source>
        <dbReference type="ARBA" id="ARBA00022723"/>
    </source>
</evidence>
<feature type="transmembrane region" description="Helical" evidence="8">
    <location>
        <begin position="48"/>
        <end position="71"/>
    </location>
</feature>
<keyword evidence="11" id="KW-1185">Reference proteome</keyword>
<keyword evidence="8" id="KW-1133">Transmembrane helix</keyword>
<accession>Q1QQE9</accession>
<keyword evidence="3" id="KW-0479">Metal-binding</keyword>
<dbReference type="GO" id="GO:0006508">
    <property type="term" value="P:proteolysis"/>
    <property type="evidence" value="ECO:0007669"/>
    <property type="project" value="UniProtKB-KW"/>
</dbReference>
<keyword evidence="8" id="KW-0472">Membrane</keyword>
<name>Q1QQE9_NITHX</name>
<dbReference type="HOGENOM" id="CLU_026846_2_0_5"/>
<feature type="compositionally biased region" description="Polar residues" evidence="7">
    <location>
        <begin position="1"/>
        <end position="10"/>
    </location>
</feature>
<organism evidence="10 11">
    <name type="scientific">Nitrobacter hamburgensis (strain DSM 10229 / NCIMB 13809 / X14)</name>
    <dbReference type="NCBI Taxonomy" id="323097"/>
    <lineage>
        <taxon>Bacteria</taxon>
        <taxon>Pseudomonadati</taxon>
        <taxon>Pseudomonadota</taxon>
        <taxon>Alphaproteobacteria</taxon>
        <taxon>Hyphomicrobiales</taxon>
        <taxon>Nitrobacteraceae</taxon>
        <taxon>Nitrobacter</taxon>
    </lineage>
</organism>
<gene>
    <name evidence="10" type="ordered locus">Nham_0660</name>
</gene>